<evidence type="ECO:0000256" key="1">
    <source>
        <dbReference type="SAM" id="MobiDB-lite"/>
    </source>
</evidence>
<feature type="transmembrane region" description="Helical" evidence="2">
    <location>
        <begin position="28"/>
        <end position="49"/>
    </location>
</feature>
<feature type="compositionally biased region" description="Basic and acidic residues" evidence="1">
    <location>
        <begin position="211"/>
        <end position="228"/>
    </location>
</feature>
<keyword evidence="2" id="KW-0812">Transmembrane</keyword>
<accession>A0A8S1H5R0</accession>
<evidence type="ECO:0000256" key="2">
    <source>
        <dbReference type="SAM" id="Phobius"/>
    </source>
</evidence>
<feature type="transmembrane region" description="Helical" evidence="2">
    <location>
        <begin position="108"/>
        <end position="129"/>
    </location>
</feature>
<keyword evidence="2" id="KW-1133">Transmembrane helix</keyword>
<feature type="transmembrane region" description="Helical" evidence="2">
    <location>
        <begin position="69"/>
        <end position="87"/>
    </location>
</feature>
<protein>
    <submittedName>
        <fullName evidence="3">Uncharacterized protein</fullName>
    </submittedName>
</protein>
<proteinExistence type="predicted"/>
<evidence type="ECO:0000313" key="4">
    <source>
        <dbReference type="Proteomes" id="UP000835052"/>
    </source>
</evidence>
<keyword evidence="2" id="KW-0472">Membrane</keyword>
<sequence length="248" mass="27528">MNSAASIENCEEPLIEPIQWVFSLLETILSLGGIVLNIVVTLVTHNAVPMPYSQRRMLVTTVSCKFQDFPLLFCYIHCATATFLLTLHSLFLRKSPKDKKRITCSESCSVWQSVVIAFCLAVTLIFTAFDEDEDNTAMLKCSYMVLEVAFVIVPLIIALAHPLLLIWYVLPMRDAATRTFPIMLNVLPEYTLVPPQVPSASTSITIAVSPRTEETMSYDDLRGKDESTKSGSKSSKSPPSDAEVPECL</sequence>
<feature type="region of interest" description="Disordered" evidence="1">
    <location>
        <begin position="211"/>
        <end position="248"/>
    </location>
</feature>
<feature type="transmembrane region" description="Helical" evidence="2">
    <location>
        <begin position="149"/>
        <end position="170"/>
    </location>
</feature>
<keyword evidence="4" id="KW-1185">Reference proteome</keyword>
<reference evidence="3" key="1">
    <citation type="submission" date="2020-10" db="EMBL/GenBank/DDBJ databases">
        <authorList>
            <person name="Kikuchi T."/>
        </authorList>
    </citation>
    <scope>NUCLEOTIDE SEQUENCE</scope>
    <source>
        <strain evidence="3">NKZ352</strain>
    </source>
</reference>
<gene>
    <name evidence="3" type="ORF">CAUJ_LOCUS6442</name>
</gene>
<dbReference type="AlphaFoldDB" id="A0A8S1H5R0"/>
<dbReference type="EMBL" id="CAJGYM010000016">
    <property type="protein sequence ID" value="CAD6190523.1"/>
    <property type="molecule type" value="Genomic_DNA"/>
</dbReference>
<dbReference type="Proteomes" id="UP000835052">
    <property type="component" value="Unassembled WGS sequence"/>
</dbReference>
<evidence type="ECO:0000313" key="3">
    <source>
        <dbReference type="EMBL" id="CAD6190523.1"/>
    </source>
</evidence>
<comment type="caution">
    <text evidence="3">The sequence shown here is derived from an EMBL/GenBank/DDBJ whole genome shotgun (WGS) entry which is preliminary data.</text>
</comment>
<organism evidence="3 4">
    <name type="scientific">Caenorhabditis auriculariae</name>
    <dbReference type="NCBI Taxonomy" id="2777116"/>
    <lineage>
        <taxon>Eukaryota</taxon>
        <taxon>Metazoa</taxon>
        <taxon>Ecdysozoa</taxon>
        <taxon>Nematoda</taxon>
        <taxon>Chromadorea</taxon>
        <taxon>Rhabditida</taxon>
        <taxon>Rhabditina</taxon>
        <taxon>Rhabditomorpha</taxon>
        <taxon>Rhabditoidea</taxon>
        <taxon>Rhabditidae</taxon>
        <taxon>Peloderinae</taxon>
        <taxon>Caenorhabditis</taxon>
    </lineage>
</organism>
<name>A0A8S1H5R0_9PELO</name>
<dbReference type="OrthoDB" id="5801935at2759"/>
<feature type="compositionally biased region" description="Low complexity" evidence="1">
    <location>
        <begin position="229"/>
        <end position="241"/>
    </location>
</feature>